<protein>
    <submittedName>
        <fullName evidence="2">Uncharacterized protein</fullName>
    </submittedName>
</protein>
<organism evidence="2 3">
    <name type="scientific">Delitschia confertaspora ATCC 74209</name>
    <dbReference type="NCBI Taxonomy" id="1513339"/>
    <lineage>
        <taxon>Eukaryota</taxon>
        <taxon>Fungi</taxon>
        <taxon>Dikarya</taxon>
        <taxon>Ascomycota</taxon>
        <taxon>Pezizomycotina</taxon>
        <taxon>Dothideomycetes</taxon>
        <taxon>Pleosporomycetidae</taxon>
        <taxon>Pleosporales</taxon>
        <taxon>Delitschiaceae</taxon>
        <taxon>Delitschia</taxon>
    </lineage>
</organism>
<evidence type="ECO:0000256" key="1">
    <source>
        <dbReference type="SAM" id="Coils"/>
    </source>
</evidence>
<reference evidence="2" key="1">
    <citation type="journal article" date="2020" name="Stud. Mycol.">
        <title>101 Dothideomycetes genomes: a test case for predicting lifestyles and emergence of pathogens.</title>
        <authorList>
            <person name="Haridas S."/>
            <person name="Albert R."/>
            <person name="Binder M."/>
            <person name="Bloem J."/>
            <person name="Labutti K."/>
            <person name="Salamov A."/>
            <person name="Andreopoulos B."/>
            <person name="Baker S."/>
            <person name="Barry K."/>
            <person name="Bills G."/>
            <person name="Bluhm B."/>
            <person name="Cannon C."/>
            <person name="Castanera R."/>
            <person name="Culley D."/>
            <person name="Daum C."/>
            <person name="Ezra D."/>
            <person name="Gonzalez J."/>
            <person name="Henrissat B."/>
            <person name="Kuo A."/>
            <person name="Liang C."/>
            <person name="Lipzen A."/>
            <person name="Lutzoni F."/>
            <person name="Magnuson J."/>
            <person name="Mondo S."/>
            <person name="Nolan M."/>
            <person name="Ohm R."/>
            <person name="Pangilinan J."/>
            <person name="Park H.-J."/>
            <person name="Ramirez L."/>
            <person name="Alfaro M."/>
            <person name="Sun H."/>
            <person name="Tritt A."/>
            <person name="Yoshinaga Y."/>
            <person name="Zwiers L.-H."/>
            <person name="Turgeon B."/>
            <person name="Goodwin S."/>
            <person name="Spatafora J."/>
            <person name="Crous P."/>
            <person name="Grigoriev I."/>
        </authorList>
    </citation>
    <scope>NUCLEOTIDE SEQUENCE</scope>
    <source>
        <strain evidence="2">ATCC 74209</strain>
    </source>
</reference>
<name>A0A9P4JFR3_9PLEO</name>
<evidence type="ECO:0000313" key="2">
    <source>
        <dbReference type="EMBL" id="KAF2197474.1"/>
    </source>
</evidence>
<feature type="coiled-coil region" evidence="1">
    <location>
        <begin position="37"/>
        <end position="71"/>
    </location>
</feature>
<feature type="coiled-coil region" evidence="1">
    <location>
        <begin position="121"/>
        <end position="169"/>
    </location>
</feature>
<dbReference type="EMBL" id="ML994231">
    <property type="protein sequence ID" value="KAF2197474.1"/>
    <property type="molecule type" value="Genomic_DNA"/>
</dbReference>
<accession>A0A9P4JFR3</accession>
<gene>
    <name evidence="2" type="ORF">GQ43DRAFT_466385</name>
</gene>
<dbReference type="Proteomes" id="UP000799536">
    <property type="component" value="Unassembled WGS sequence"/>
</dbReference>
<keyword evidence="1" id="KW-0175">Coiled coil</keyword>
<evidence type="ECO:0000313" key="3">
    <source>
        <dbReference type="Proteomes" id="UP000799536"/>
    </source>
</evidence>
<dbReference type="AlphaFoldDB" id="A0A9P4JFR3"/>
<sequence>MQDQLERAEKFAREDEEYVLTLGNAMMEQEGCAKEMENNLKSNLANVESRIKEAEARVEAYKIQLASIQEETHFREDIVTKIEKRLQTANRQAETDARNMCRLKEERCGDVAVISQLWGKLEGAEERIQDLEMSAQTKDNRIKELKNGLEKLNAKYIEQQNDVEKLIERAVYPNTDQQTAIWETRTEERQKIKSLADEITYLKKQT</sequence>
<proteinExistence type="predicted"/>
<comment type="caution">
    <text evidence="2">The sequence shown here is derived from an EMBL/GenBank/DDBJ whole genome shotgun (WGS) entry which is preliminary data.</text>
</comment>
<keyword evidence="3" id="KW-1185">Reference proteome</keyword>